<protein>
    <submittedName>
        <fullName evidence="2">DNA polymerase beta domain protein region</fullName>
    </submittedName>
</protein>
<keyword evidence="3" id="KW-1185">Reference proteome</keyword>
<dbReference type="Proteomes" id="UP000006048">
    <property type="component" value="Chromosome"/>
</dbReference>
<evidence type="ECO:0000313" key="2">
    <source>
        <dbReference type="EMBL" id="AFM11666.1"/>
    </source>
</evidence>
<evidence type="ECO:0000259" key="1">
    <source>
        <dbReference type="Pfam" id="PF18765"/>
    </source>
</evidence>
<dbReference type="Pfam" id="PF18765">
    <property type="entry name" value="Polbeta"/>
    <property type="match status" value="1"/>
</dbReference>
<sequence>MSTIVFPTFKDPLNGLSLEDFTSKLREMLTDRVHSAWLYGSVARGEARPDSDVDLFIVTDTDLPFHERGALFDDLRDFNANIEPLVYTPAEWLHLTSDPTVGFWQSAVREMVKLL</sequence>
<dbReference type="EMBL" id="CP002959">
    <property type="protein sequence ID" value="AFM11666.1"/>
    <property type="molecule type" value="Genomic_DNA"/>
</dbReference>
<dbReference type="Gene3D" id="3.30.460.10">
    <property type="entry name" value="Beta Polymerase, domain 2"/>
    <property type="match status" value="1"/>
</dbReference>
<accession>I4B309</accession>
<gene>
    <name evidence="2" type="ordered locus">Turpa_1017</name>
</gene>
<dbReference type="CDD" id="cd05403">
    <property type="entry name" value="NT_KNTase_like"/>
    <property type="match status" value="1"/>
</dbReference>
<dbReference type="InterPro" id="IPR052548">
    <property type="entry name" value="Type_VII_TA_antitoxin"/>
</dbReference>
<dbReference type="HOGENOM" id="CLU_168180_0_0_12"/>
<organism evidence="2 3">
    <name type="scientific">Turneriella parva (strain ATCC BAA-1111 / DSM 21527 / NCTC 11395 / H)</name>
    <name type="common">Leptospira parva</name>
    <dbReference type="NCBI Taxonomy" id="869212"/>
    <lineage>
        <taxon>Bacteria</taxon>
        <taxon>Pseudomonadati</taxon>
        <taxon>Spirochaetota</taxon>
        <taxon>Spirochaetia</taxon>
        <taxon>Leptospirales</taxon>
        <taxon>Leptospiraceae</taxon>
        <taxon>Turneriella</taxon>
    </lineage>
</organism>
<dbReference type="InterPro" id="IPR043519">
    <property type="entry name" value="NT_sf"/>
</dbReference>
<feature type="domain" description="Polymerase beta nucleotidyltransferase" evidence="1">
    <location>
        <begin position="28"/>
        <end position="78"/>
    </location>
</feature>
<proteinExistence type="predicted"/>
<name>I4B309_TURPD</name>
<dbReference type="SUPFAM" id="SSF81301">
    <property type="entry name" value="Nucleotidyltransferase"/>
    <property type="match status" value="1"/>
</dbReference>
<evidence type="ECO:0000313" key="3">
    <source>
        <dbReference type="Proteomes" id="UP000006048"/>
    </source>
</evidence>
<dbReference type="OrthoDB" id="339082at2"/>
<dbReference type="InterPro" id="IPR041633">
    <property type="entry name" value="Polbeta"/>
</dbReference>
<reference evidence="2 3" key="1">
    <citation type="submission" date="2012-06" db="EMBL/GenBank/DDBJ databases">
        <title>The complete chromosome of genome of Turneriella parva DSM 21527.</title>
        <authorList>
            <consortium name="US DOE Joint Genome Institute (JGI-PGF)"/>
            <person name="Lucas S."/>
            <person name="Han J."/>
            <person name="Lapidus A."/>
            <person name="Bruce D."/>
            <person name="Goodwin L."/>
            <person name="Pitluck S."/>
            <person name="Peters L."/>
            <person name="Kyrpides N."/>
            <person name="Mavromatis K."/>
            <person name="Ivanova N."/>
            <person name="Mikhailova N."/>
            <person name="Chertkov O."/>
            <person name="Detter J.C."/>
            <person name="Tapia R."/>
            <person name="Han C."/>
            <person name="Land M."/>
            <person name="Hauser L."/>
            <person name="Markowitz V."/>
            <person name="Cheng J.-F."/>
            <person name="Hugenholtz P."/>
            <person name="Woyke T."/>
            <person name="Wu D."/>
            <person name="Gronow S."/>
            <person name="Wellnitz S."/>
            <person name="Brambilla E."/>
            <person name="Klenk H.-P."/>
            <person name="Eisen J.A."/>
        </authorList>
    </citation>
    <scope>NUCLEOTIDE SEQUENCE [LARGE SCALE GENOMIC DNA]</scope>
    <source>
        <strain evidence="3">ATCC BAA-1111 / DSM 21527 / NCTC 11395 / H</strain>
    </source>
</reference>
<dbReference type="STRING" id="869212.Turpa_1017"/>
<dbReference type="RefSeq" id="WP_014802184.1">
    <property type="nucleotide sequence ID" value="NC_018020.1"/>
</dbReference>
<dbReference type="PANTHER" id="PTHR33933">
    <property type="entry name" value="NUCLEOTIDYLTRANSFERASE"/>
    <property type="match status" value="1"/>
</dbReference>
<dbReference type="PANTHER" id="PTHR33933:SF3">
    <property type="entry name" value="PROTEIN ADENYLYLTRANSFERASE MJ0604-RELATED"/>
    <property type="match status" value="1"/>
</dbReference>
<dbReference type="KEGG" id="tpx:Turpa_1017"/>
<dbReference type="AlphaFoldDB" id="I4B309"/>